<reference evidence="2 3" key="1">
    <citation type="journal article" date="2013" name="Genome Biol. Evol.">
        <title>Life in an arsenic-containing gold mine: genome and physiology of the autotrophic arsenite-oxidizing bacterium rhizobium sp. NT-26.</title>
        <authorList>
            <person name="Andres J."/>
            <person name="Arsene-Ploetze F."/>
            <person name="Barbe V."/>
            <person name="Brochier-Armanet C."/>
            <person name="Cleiss-Arnold J."/>
            <person name="Coppee J.Y."/>
            <person name="Dillies M.A."/>
            <person name="Geist"/>
            <person name="L"/>
            <person name="Joublin A."/>
            <person name="Koechler S."/>
            <person name="Lassalle F."/>
            <person name="Marchal M."/>
            <person name="Medigue C."/>
            <person name="Muller D."/>
            <person name="Nesme X."/>
            <person name="Plewniak F."/>
            <person name="Proux C."/>
            <person name="Ramirez-Bahena M.H."/>
            <person name="Schenowitz C."/>
            <person name="Sismeiro O."/>
            <person name="Vallenet D."/>
            <person name="Santini J.M."/>
            <person name="Bertin P.N."/>
        </authorList>
    </citation>
    <scope>NUCLEOTIDE SEQUENCE [LARGE SCALE GENOMIC DNA]</scope>
    <source>
        <strain evidence="2 3">NT-26</strain>
    </source>
</reference>
<sequence>MMVLEPDVARAARAYIGVHQVRLAELAGVSSRTVYKLEKDGDITPQTLEKILRVFEQRGVTFSYDVEGRITGMTFRPRPGRGRWGSTLQIP</sequence>
<organism evidence="2 3">
    <name type="scientific">Pseudorhizobium banfieldiae</name>
    <dbReference type="NCBI Taxonomy" id="1125847"/>
    <lineage>
        <taxon>Bacteria</taxon>
        <taxon>Pseudomonadati</taxon>
        <taxon>Pseudomonadota</taxon>
        <taxon>Alphaproteobacteria</taxon>
        <taxon>Hyphomicrobiales</taxon>
        <taxon>Rhizobiaceae</taxon>
        <taxon>Rhizobium/Agrobacterium group</taxon>
        <taxon>Pseudorhizobium</taxon>
    </lineage>
</organism>
<protein>
    <submittedName>
        <fullName evidence="2">Putative transcriptional regulator, XRE family</fullName>
    </submittedName>
</protein>
<proteinExistence type="predicted"/>
<feature type="domain" description="HTH cro/C1-type" evidence="1">
    <location>
        <begin position="20"/>
        <end position="62"/>
    </location>
</feature>
<evidence type="ECO:0000313" key="3">
    <source>
        <dbReference type="Proteomes" id="UP000010792"/>
    </source>
</evidence>
<dbReference type="InterPro" id="IPR001387">
    <property type="entry name" value="Cro/C1-type_HTH"/>
</dbReference>
<accession>L0NCU9</accession>
<dbReference type="SMART" id="SM00530">
    <property type="entry name" value="HTH_XRE"/>
    <property type="match status" value="1"/>
</dbReference>
<dbReference type="AlphaFoldDB" id="L0NCU9"/>
<evidence type="ECO:0000259" key="1">
    <source>
        <dbReference type="PROSITE" id="PS50943"/>
    </source>
</evidence>
<dbReference type="Proteomes" id="UP000010792">
    <property type="component" value="Chromosome"/>
</dbReference>
<dbReference type="PROSITE" id="PS50943">
    <property type="entry name" value="HTH_CROC1"/>
    <property type="match status" value="1"/>
</dbReference>
<dbReference type="STRING" id="1125847.NT26_0975"/>
<gene>
    <name evidence="2" type="ORF">NT26_0975</name>
</gene>
<dbReference type="KEGG" id="rht:NT26_0975"/>
<dbReference type="RefSeq" id="WP_052637665.1">
    <property type="nucleotide sequence ID" value="NZ_FO082820.1"/>
</dbReference>
<keyword evidence="3" id="KW-1185">Reference proteome</keyword>
<evidence type="ECO:0000313" key="2">
    <source>
        <dbReference type="EMBL" id="CCF18699.1"/>
    </source>
</evidence>
<dbReference type="GO" id="GO:0003677">
    <property type="term" value="F:DNA binding"/>
    <property type="evidence" value="ECO:0007669"/>
    <property type="project" value="InterPro"/>
</dbReference>
<dbReference type="InterPro" id="IPR010982">
    <property type="entry name" value="Lambda_DNA-bd_dom_sf"/>
</dbReference>
<dbReference type="Pfam" id="PF01381">
    <property type="entry name" value="HTH_3"/>
    <property type="match status" value="1"/>
</dbReference>
<name>L0NCU9_9HYPH</name>
<dbReference type="SUPFAM" id="SSF47413">
    <property type="entry name" value="lambda repressor-like DNA-binding domains"/>
    <property type="match status" value="1"/>
</dbReference>
<dbReference type="CDD" id="cd00093">
    <property type="entry name" value="HTH_XRE"/>
    <property type="match status" value="1"/>
</dbReference>
<dbReference type="Gene3D" id="1.10.260.40">
    <property type="entry name" value="lambda repressor-like DNA-binding domains"/>
    <property type="match status" value="1"/>
</dbReference>
<dbReference type="EMBL" id="FO082820">
    <property type="protein sequence ID" value="CCF18699.1"/>
    <property type="molecule type" value="Genomic_DNA"/>
</dbReference>